<keyword evidence="2" id="KW-1185">Reference proteome</keyword>
<reference evidence="1 2" key="1">
    <citation type="journal article" date="2023" name="Antonie Van Leeuwenhoek">
        <title>Mesoterricola silvestris gen. nov., sp. nov., Mesoterricola sediminis sp. nov., Geothrix oryzae sp. nov., Geothrix edaphica sp. nov., Geothrix rubra sp. nov., and Geothrix limicola sp. nov., six novel members of Acidobacteriota isolated from soils.</title>
        <authorList>
            <person name="Itoh H."/>
            <person name="Sugisawa Y."/>
            <person name="Mise K."/>
            <person name="Xu Z."/>
            <person name="Kuniyasu M."/>
            <person name="Ushijima N."/>
            <person name="Kawano K."/>
            <person name="Kobayashi E."/>
            <person name="Shiratori Y."/>
            <person name="Masuda Y."/>
            <person name="Senoo K."/>
        </authorList>
    </citation>
    <scope>NUCLEOTIDE SEQUENCE [LARGE SCALE GENOMIC DNA]</scope>
    <source>
        <strain evidence="1 2">Red804</strain>
    </source>
</reference>
<protein>
    <recommendedName>
        <fullName evidence="3">DUF115 domain-containing protein</fullName>
    </recommendedName>
</protein>
<evidence type="ECO:0000313" key="2">
    <source>
        <dbReference type="Proteomes" id="UP001165069"/>
    </source>
</evidence>
<name>A0ABQ5QFN7_9BACT</name>
<evidence type="ECO:0008006" key="3">
    <source>
        <dbReference type="Google" id="ProtNLM"/>
    </source>
</evidence>
<evidence type="ECO:0000313" key="1">
    <source>
        <dbReference type="EMBL" id="GLH73245.1"/>
    </source>
</evidence>
<dbReference type="RefSeq" id="WP_285574061.1">
    <property type="nucleotide sequence ID" value="NZ_BSDE01000003.1"/>
</dbReference>
<comment type="caution">
    <text evidence="1">The sequence shown here is derived from an EMBL/GenBank/DDBJ whole genome shotgun (WGS) entry which is preliminary data.</text>
</comment>
<sequence length="301" mass="33253">MSKSLSRLLRREQFAFLGRERSAWDEHLGRARAFLGEGLQAADPGHPVLVLGAGAGLELPWSLTPKHTIGWDADPWSRVWTALRHRRWPAWIFDDMTGGLADLEATARRAVAEPWSGHRRDRDTAARRLAGLIPFLHPDPAPLRAWIAAHRPGAILCANVMGQFGVVAERVVEAAFGFAPWRLDPETPDPLAEALEGWTGRALAAFLDALRDSGADLWLLYDRAVVFSGGALELGPWDEDWSRQLRGNGVPIEASDPLGGLDVAAHVRGGGLELARQERWIWPLAPGQRHLVEALAFRRSR</sequence>
<dbReference type="EMBL" id="BSDE01000003">
    <property type="protein sequence ID" value="GLH73245.1"/>
    <property type="molecule type" value="Genomic_DNA"/>
</dbReference>
<organism evidence="1 2">
    <name type="scientific">Geothrix limicola</name>
    <dbReference type="NCBI Taxonomy" id="2927978"/>
    <lineage>
        <taxon>Bacteria</taxon>
        <taxon>Pseudomonadati</taxon>
        <taxon>Acidobacteriota</taxon>
        <taxon>Holophagae</taxon>
        <taxon>Holophagales</taxon>
        <taxon>Holophagaceae</taxon>
        <taxon>Geothrix</taxon>
    </lineage>
</organism>
<gene>
    <name evidence="1" type="ORF">GETHLI_17470</name>
</gene>
<accession>A0ABQ5QFN7</accession>
<proteinExistence type="predicted"/>
<dbReference type="Proteomes" id="UP001165069">
    <property type="component" value="Unassembled WGS sequence"/>
</dbReference>